<evidence type="ECO:0000256" key="2">
    <source>
        <dbReference type="SAM" id="MobiDB-lite"/>
    </source>
</evidence>
<dbReference type="PROSITE" id="PS50966">
    <property type="entry name" value="ZF_SWIM"/>
    <property type="match status" value="1"/>
</dbReference>
<dbReference type="CDD" id="cd16494">
    <property type="entry name" value="RING-CH-C4HC3_ZSWM2"/>
    <property type="match status" value="1"/>
</dbReference>
<dbReference type="PROSITE" id="PS50089">
    <property type="entry name" value="ZF_RING_2"/>
    <property type="match status" value="1"/>
</dbReference>
<dbReference type="InterPro" id="IPR039903">
    <property type="entry name" value="Zswim2"/>
</dbReference>
<evidence type="ECO:0000256" key="1">
    <source>
        <dbReference type="PROSITE-ProRule" id="PRU00175"/>
    </source>
</evidence>
<dbReference type="EMBL" id="CP051140">
    <property type="protein sequence ID" value="QIW97456.1"/>
    <property type="molecule type" value="Genomic_DNA"/>
</dbReference>
<sequence>MAKLRQSTRSREPVVEQTTVRSRKRKNQEAFADDAPATDIASHQSPEDIAFATNVKFEGTGAHVPVDGPAGTSTFIKSEPDDRYESVFDAPAINSQNAIVKQESVSNTTVTLDQDVTFKPEPELSLVLDQSKPKRERKKRAIKDLSDDEEDYMFEKPKRKPVKKKQKVSEEPHRLLATPDMIRPPGEKRLPMIYPVAKKKRDSKLPSLLSEIVSSFSETARRARARIPRLEPGQEETRLLPYVDEPNEHYHAALKRAREQRLFVLQREHGVEEDCHAHHDDCPIEEFLIAGSTGNVYTVTITHKPTCTCGDWIFRRRSCKHILYILHHTLKVPDHLKHQDAFLTSELREIVEHAPPMPEAVQEEKLDNKRKPIEDDCPICCMAFEEGENVVWCEDSCGNNVHKECFEKWAQTRPHNVTCPFCRAEWHKSAPKTQTMTMTEVAMPVYRNSNGYLNVADQLGYT</sequence>
<dbReference type="Proteomes" id="UP000503462">
    <property type="component" value="Chromosome 2"/>
</dbReference>
<feature type="region of interest" description="Disordered" evidence="2">
    <location>
        <begin position="1"/>
        <end position="45"/>
    </location>
</feature>
<dbReference type="InterPro" id="IPR007527">
    <property type="entry name" value="Znf_SWIM"/>
</dbReference>
<protein>
    <recommendedName>
        <fullName evidence="7">SWIM-type domain-containing protein</fullName>
    </recommendedName>
</protein>
<dbReference type="GO" id="GO:0008270">
    <property type="term" value="F:zinc ion binding"/>
    <property type="evidence" value="ECO:0007669"/>
    <property type="project" value="UniProtKB-KW"/>
</dbReference>
<feature type="domain" description="RING-type" evidence="3">
    <location>
        <begin position="377"/>
        <end position="423"/>
    </location>
</feature>
<reference evidence="5 6" key="1">
    <citation type="journal article" date="2016" name="Sci. Rep.">
        <title>Peltaster fructicola genome reveals evolution from an invasive phytopathogen to an ectophytic parasite.</title>
        <authorList>
            <person name="Xu C."/>
            <person name="Chen H."/>
            <person name="Gleason M.L."/>
            <person name="Xu J.R."/>
            <person name="Liu H."/>
            <person name="Zhang R."/>
            <person name="Sun G."/>
        </authorList>
    </citation>
    <scope>NUCLEOTIDE SEQUENCE [LARGE SCALE GENOMIC DNA]</scope>
    <source>
        <strain evidence="5 6">LNHT1506</strain>
    </source>
</reference>
<evidence type="ECO:0008006" key="7">
    <source>
        <dbReference type="Google" id="ProtNLM"/>
    </source>
</evidence>
<dbReference type="PANTHER" id="PTHR21540:SF0">
    <property type="entry name" value="PHD FAMILY PROTEIN"/>
    <property type="match status" value="1"/>
</dbReference>
<gene>
    <name evidence="5" type="ORF">AMS68_002974</name>
</gene>
<keyword evidence="1" id="KW-0863">Zinc-finger</keyword>
<evidence type="ECO:0000313" key="5">
    <source>
        <dbReference type="EMBL" id="QIW97456.1"/>
    </source>
</evidence>
<evidence type="ECO:0000259" key="3">
    <source>
        <dbReference type="PROSITE" id="PS50089"/>
    </source>
</evidence>
<accession>A0A6H0XRS2</accession>
<dbReference type="Pfam" id="PF13639">
    <property type="entry name" value="zf-RING_2"/>
    <property type="match status" value="1"/>
</dbReference>
<dbReference type="SUPFAM" id="SSF57850">
    <property type="entry name" value="RING/U-box"/>
    <property type="match status" value="1"/>
</dbReference>
<dbReference type="PANTHER" id="PTHR21540">
    <property type="entry name" value="RING FINGER AND SWIM DOMAIN-CONTAINING PROTEIN 2"/>
    <property type="match status" value="1"/>
</dbReference>
<evidence type="ECO:0000313" key="6">
    <source>
        <dbReference type="Proteomes" id="UP000503462"/>
    </source>
</evidence>
<dbReference type="InterPro" id="IPR013083">
    <property type="entry name" value="Znf_RING/FYVE/PHD"/>
</dbReference>
<dbReference type="AlphaFoldDB" id="A0A6H0XRS2"/>
<name>A0A6H0XRS2_9PEZI</name>
<keyword evidence="1" id="KW-0862">Zinc</keyword>
<dbReference type="GO" id="GO:0061630">
    <property type="term" value="F:ubiquitin protein ligase activity"/>
    <property type="evidence" value="ECO:0007669"/>
    <property type="project" value="InterPro"/>
</dbReference>
<dbReference type="OrthoDB" id="2122982at2759"/>
<feature type="domain" description="SWIM-type" evidence="4">
    <location>
        <begin position="297"/>
        <end position="330"/>
    </location>
</feature>
<keyword evidence="1" id="KW-0479">Metal-binding</keyword>
<proteinExistence type="predicted"/>
<keyword evidence="6" id="KW-1185">Reference proteome</keyword>
<dbReference type="Gene3D" id="3.30.40.10">
    <property type="entry name" value="Zinc/RING finger domain, C3HC4 (zinc finger)"/>
    <property type="match status" value="1"/>
</dbReference>
<organism evidence="5 6">
    <name type="scientific">Peltaster fructicola</name>
    <dbReference type="NCBI Taxonomy" id="286661"/>
    <lineage>
        <taxon>Eukaryota</taxon>
        <taxon>Fungi</taxon>
        <taxon>Dikarya</taxon>
        <taxon>Ascomycota</taxon>
        <taxon>Pezizomycotina</taxon>
        <taxon>Dothideomycetes</taxon>
        <taxon>Dothideomycetes incertae sedis</taxon>
        <taxon>Peltaster</taxon>
    </lineage>
</organism>
<evidence type="ECO:0000259" key="4">
    <source>
        <dbReference type="PROSITE" id="PS50966"/>
    </source>
</evidence>
<dbReference type="InterPro" id="IPR001841">
    <property type="entry name" value="Znf_RING"/>
</dbReference>